<evidence type="ECO:0000313" key="3">
    <source>
        <dbReference type="Proteomes" id="UP000188879"/>
    </source>
</evidence>
<name>A0A1V2GWW3_9PROT</name>
<feature type="region of interest" description="Disordered" evidence="1">
    <location>
        <begin position="1"/>
        <end position="70"/>
    </location>
</feature>
<reference evidence="2 3" key="1">
    <citation type="submission" date="2016-10" db="EMBL/GenBank/DDBJ databases">
        <title>Draft Genome sequence of Roseomonas sp. strain M3.</title>
        <authorList>
            <person name="Subhash Y."/>
            <person name="Lee S."/>
        </authorList>
    </citation>
    <scope>NUCLEOTIDE SEQUENCE [LARGE SCALE GENOMIC DNA]</scope>
    <source>
        <strain evidence="2 3">M3</strain>
    </source>
</reference>
<dbReference type="RefSeq" id="WP_076959734.1">
    <property type="nucleotide sequence ID" value="NZ_MLCO01000279.1"/>
</dbReference>
<proteinExistence type="predicted"/>
<gene>
    <name evidence="2" type="ORF">BKE38_23595</name>
</gene>
<dbReference type="AlphaFoldDB" id="A0A1V2GWW3"/>
<protein>
    <submittedName>
        <fullName evidence="2">Uncharacterized protein</fullName>
    </submittedName>
</protein>
<keyword evidence="3" id="KW-1185">Reference proteome</keyword>
<feature type="compositionally biased region" description="Basic and acidic residues" evidence="1">
    <location>
        <begin position="12"/>
        <end position="38"/>
    </location>
</feature>
<evidence type="ECO:0000313" key="2">
    <source>
        <dbReference type="EMBL" id="ONG47406.1"/>
    </source>
</evidence>
<organism evidence="2 3">
    <name type="scientific">Teichococcus deserti</name>
    <dbReference type="NCBI Taxonomy" id="1817963"/>
    <lineage>
        <taxon>Bacteria</taxon>
        <taxon>Pseudomonadati</taxon>
        <taxon>Pseudomonadota</taxon>
        <taxon>Alphaproteobacteria</taxon>
        <taxon>Acetobacterales</taxon>
        <taxon>Roseomonadaceae</taxon>
        <taxon>Roseomonas</taxon>
    </lineage>
</organism>
<feature type="compositionally biased region" description="Polar residues" evidence="1">
    <location>
        <begin position="46"/>
        <end position="57"/>
    </location>
</feature>
<dbReference type="EMBL" id="MLCO01000279">
    <property type="protein sequence ID" value="ONG47406.1"/>
    <property type="molecule type" value="Genomic_DNA"/>
</dbReference>
<evidence type="ECO:0000256" key="1">
    <source>
        <dbReference type="SAM" id="MobiDB-lite"/>
    </source>
</evidence>
<dbReference type="Proteomes" id="UP000188879">
    <property type="component" value="Unassembled WGS sequence"/>
</dbReference>
<sequence>MANPTPQGAGDKQAEKDRPVEEHRKAKGEDAKLERSLEDTFPASDPPSQSSPGTNTVGWEEPLNDGTKKS</sequence>
<comment type="caution">
    <text evidence="2">The sequence shown here is derived from an EMBL/GenBank/DDBJ whole genome shotgun (WGS) entry which is preliminary data.</text>
</comment>
<accession>A0A1V2GWW3</accession>